<dbReference type="EMBL" id="AODQ01000011">
    <property type="protein sequence ID" value="EMR04092.1"/>
    <property type="molecule type" value="Genomic_DNA"/>
</dbReference>
<accession>M7N9Z8</accession>
<keyword evidence="2" id="KW-1185">Reference proteome</keyword>
<reference evidence="1 2" key="1">
    <citation type="journal article" date="2013" name="Genome Announc.">
        <title>Draft Genome Sequence of Cesiribacter andamanensis Strain AMV16T, Isolated from a Soil Sample from a Mud Volcano in the Andaman Islands, India.</title>
        <authorList>
            <person name="Shivaji S."/>
            <person name="Ara S."/>
            <person name="Begum Z."/>
            <person name="Srinivas T.N."/>
            <person name="Singh A."/>
            <person name="Kumar Pinnaka A."/>
        </authorList>
    </citation>
    <scope>NUCLEOTIDE SEQUENCE [LARGE SCALE GENOMIC DNA]</scope>
    <source>
        <strain evidence="1 2">AMV16</strain>
    </source>
</reference>
<organism evidence="1 2">
    <name type="scientific">Cesiribacter andamanensis AMV16</name>
    <dbReference type="NCBI Taxonomy" id="1279009"/>
    <lineage>
        <taxon>Bacteria</taxon>
        <taxon>Pseudomonadati</taxon>
        <taxon>Bacteroidota</taxon>
        <taxon>Cytophagia</taxon>
        <taxon>Cytophagales</taxon>
        <taxon>Cesiribacteraceae</taxon>
        <taxon>Cesiribacter</taxon>
    </lineage>
</organism>
<dbReference type="Proteomes" id="UP000011910">
    <property type="component" value="Unassembled WGS sequence"/>
</dbReference>
<dbReference type="AlphaFoldDB" id="M7N9Z8"/>
<protein>
    <submittedName>
        <fullName evidence="1">Uncharacterized protein</fullName>
    </submittedName>
</protein>
<gene>
    <name evidence="1" type="ORF">ADICEAN_00715</name>
</gene>
<evidence type="ECO:0000313" key="1">
    <source>
        <dbReference type="EMBL" id="EMR04092.1"/>
    </source>
</evidence>
<evidence type="ECO:0000313" key="2">
    <source>
        <dbReference type="Proteomes" id="UP000011910"/>
    </source>
</evidence>
<proteinExistence type="predicted"/>
<comment type="caution">
    <text evidence="1">The sequence shown here is derived from an EMBL/GenBank/DDBJ whole genome shotgun (WGS) entry which is preliminary data.</text>
</comment>
<name>M7N9Z8_9BACT</name>
<sequence length="281" mass="30159">MQAITIGTFQKEHIGPFGQLGLVQQGIVESANIPRKEQAPTLHIQLQEGSAQDVAGIAVPVANLLAQRNPLPRLLRTEQGQGFLHILQAIEGFGGAVFGIALLIGPASFFFLQLGAVFQNDAGYLQAGLGAVNGAAKPLGHQAGQVATMVQVAMGEQHRIDGGRIDRKRRPVDQAQLLEPLKQAAVNKDALAQGFDQVFGAGNRFGRSQKMDAYGHGGIGQWTMDDGRWTMDNGQWTIGNGPGGVPQWTGRFTAMDEKPGYPYPFVGVFTNKSCAGQERCW</sequence>